<dbReference type="OrthoDB" id="2020720at2759"/>
<evidence type="ECO:0000259" key="12">
    <source>
        <dbReference type="PROSITE" id="PS52002"/>
    </source>
</evidence>
<keyword evidence="9" id="KW-0687">Ribonucleoprotein</keyword>
<evidence type="ECO:0000256" key="4">
    <source>
        <dbReference type="ARBA" id="ARBA00022490"/>
    </source>
</evidence>
<dbReference type="HOGENOM" id="CLU_076902_1_1_1"/>
<reference evidence="13 15" key="1">
    <citation type="journal article" date="2013" name="Curr. Biol.">
        <title>Shared signatures of parasitism and phylogenomics unite Cryptomycota and microsporidia.</title>
        <authorList>
            <person name="James T.Y."/>
            <person name="Pelin A."/>
            <person name="Bonen L."/>
            <person name="Ahrendt S."/>
            <person name="Sain D."/>
            <person name="Corradi N."/>
            <person name="Stajich J.E."/>
        </authorList>
    </citation>
    <scope>NUCLEOTIDE SEQUENCE [LARGE SCALE GENOMIC DNA]</scope>
    <source>
        <strain evidence="13 15">CSF55</strain>
        <strain evidence="13 15">CSF55</strain>
    </source>
</reference>
<dbReference type="InterPro" id="IPR010920">
    <property type="entry name" value="LSM_dom_sf"/>
</dbReference>
<evidence type="ECO:0000313" key="14">
    <source>
        <dbReference type="EMBL" id="RKP17100.1"/>
    </source>
</evidence>
<dbReference type="GO" id="GO:0071014">
    <property type="term" value="C:post-mRNA release spliceosomal complex"/>
    <property type="evidence" value="ECO:0007669"/>
    <property type="project" value="EnsemblFungi"/>
</dbReference>
<evidence type="ECO:0000256" key="6">
    <source>
        <dbReference type="ARBA" id="ARBA00022884"/>
    </source>
</evidence>
<evidence type="ECO:0000256" key="9">
    <source>
        <dbReference type="ARBA" id="ARBA00023274"/>
    </source>
</evidence>
<evidence type="ECO:0000256" key="3">
    <source>
        <dbReference type="ARBA" id="ARBA00009123"/>
    </source>
</evidence>
<dbReference type="EMBL" id="ML006029">
    <property type="protein sequence ID" value="RKP17100.1"/>
    <property type="molecule type" value="Genomic_DNA"/>
</dbReference>
<dbReference type="STRING" id="988480.A0A075B298"/>
<dbReference type="Proteomes" id="UP000030755">
    <property type="component" value="Unassembled WGS sequence"/>
</dbReference>
<comment type="similarity">
    <text evidence="3">Belongs to the snRNP SmB/SmN family.</text>
</comment>
<organism evidence="13 15">
    <name type="scientific">Rozella allomycis (strain CSF55)</name>
    <dbReference type="NCBI Taxonomy" id="988480"/>
    <lineage>
        <taxon>Eukaryota</taxon>
        <taxon>Fungi</taxon>
        <taxon>Fungi incertae sedis</taxon>
        <taxon>Cryptomycota</taxon>
        <taxon>Cryptomycota incertae sedis</taxon>
        <taxon>Rozella</taxon>
    </lineage>
</organism>
<dbReference type="GO" id="GO:0071004">
    <property type="term" value="C:U2-type prespliceosome"/>
    <property type="evidence" value="ECO:0007669"/>
    <property type="project" value="TreeGrafter"/>
</dbReference>
<keyword evidence="6" id="KW-0694">RNA-binding</keyword>
<dbReference type="GO" id="GO:0045292">
    <property type="term" value="P:mRNA cis splicing, via spliceosome"/>
    <property type="evidence" value="ECO:0007669"/>
    <property type="project" value="EnsemblFungi"/>
</dbReference>
<dbReference type="SMART" id="SM00651">
    <property type="entry name" value="Sm"/>
    <property type="match status" value="1"/>
</dbReference>
<dbReference type="GO" id="GO:0005687">
    <property type="term" value="C:U4 snRNP"/>
    <property type="evidence" value="ECO:0007669"/>
    <property type="project" value="TreeGrafter"/>
</dbReference>
<dbReference type="Pfam" id="PF01423">
    <property type="entry name" value="LSM"/>
    <property type="match status" value="1"/>
</dbReference>
<evidence type="ECO:0000256" key="10">
    <source>
        <dbReference type="ARBA" id="ARBA00041355"/>
    </source>
</evidence>
<evidence type="ECO:0000256" key="8">
    <source>
        <dbReference type="ARBA" id="ARBA00023242"/>
    </source>
</evidence>
<dbReference type="GO" id="GO:0071013">
    <property type="term" value="C:catalytic step 2 spliceosome"/>
    <property type="evidence" value="ECO:0007669"/>
    <property type="project" value="TreeGrafter"/>
</dbReference>
<evidence type="ECO:0000313" key="13">
    <source>
        <dbReference type="EMBL" id="EPZ36652.1"/>
    </source>
</evidence>
<evidence type="ECO:0000256" key="11">
    <source>
        <dbReference type="SAM" id="MobiDB-lite"/>
    </source>
</evidence>
<evidence type="ECO:0000256" key="2">
    <source>
        <dbReference type="ARBA" id="ARBA00004496"/>
    </source>
</evidence>
<dbReference type="InterPro" id="IPR001163">
    <property type="entry name" value="Sm_dom_euk/arc"/>
</dbReference>
<dbReference type="GO" id="GO:0005686">
    <property type="term" value="C:U2 snRNP"/>
    <property type="evidence" value="ECO:0007669"/>
    <property type="project" value="EnsemblFungi"/>
</dbReference>
<protein>
    <recommendedName>
        <fullName evidence="10">Sm protein B</fullName>
    </recommendedName>
</protein>
<dbReference type="Gene3D" id="2.30.30.100">
    <property type="match status" value="1"/>
</dbReference>
<dbReference type="AlphaFoldDB" id="A0A075B298"/>
<dbReference type="GO" id="GO:0046540">
    <property type="term" value="C:U4/U6 x U5 tri-snRNP complex"/>
    <property type="evidence" value="ECO:0007669"/>
    <property type="project" value="TreeGrafter"/>
</dbReference>
<dbReference type="CDD" id="cd01717">
    <property type="entry name" value="Sm_B"/>
    <property type="match status" value="1"/>
</dbReference>
<evidence type="ECO:0000256" key="7">
    <source>
        <dbReference type="ARBA" id="ARBA00023187"/>
    </source>
</evidence>
<dbReference type="GO" id="GO:0005682">
    <property type="term" value="C:U5 snRNP"/>
    <property type="evidence" value="ECO:0007669"/>
    <property type="project" value="EnsemblFungi"/>
</dbReference>
<dbReference type="SUPFAM" id="SSF50182">
    <property type="entry name" value="Sm-like ribonucleoproteins"/>
    <property type="match status" value="1"/>
</dbReference>
<dbReference type="Proteomes" id="UP000281549">
    <property type="component" value="Unassembled WGS sequence"/>
</dbReference>
<evidence type="ECO:0000313" key="15">
    <source>
        <dbReference type="Proteomes" id="UP000030755"/>
    </source>
</evidence>
<reference evidence="16" key="2">
    <citation type="journal article" date="2018" name="Nat. Microbiol.">
        <title>Leveraging single-cell genomics to expand the fungal tree of life.</title>
        <authorList>
            <person name="Ahrendt S.R."/>
            <person name="Quandt C.A."/>
            <person name="Ciobanu D."/>
            <person name="Clum A."/>
            <person name="Salamov A."/>
            <person name="Andreopoulos B."/>
            <person name="Cheng J.F."/>
            <person name="Woyke T."/>
            <person name="Pelin A."/>
            <person name="Henrissat B."/>
            <person name="Reynolds N.K."/>
            <person name="Benny G.L."/>
            <person name="Smith M.E."/>
            <person name="James T.Y."/>
            <person name="Grigoriev I.V."/>
        </authorList>
    </citation>
    <scope>NUCLEOTIDE SEQUENCE [LARGE SCALE GENOMIC DNA]</scope>
    <source>
        <strain evidence="16">CSF55</strain>
    </source>
</reference>
<dbReference type="PROSITE" id="PS52002">
    <property type="entry name" value="SM"/>
    <property type="match status" value="1"/>
</dbReference>
<evidence type="ECO:0000256" key="1">
    <source>
        <dbReference type="ARBA" id="ARBA00004123"/>
    </source>
</evidence>
<dbReference type="InterPro" id="IPR050914">
    <property type="entry name" value="snRNP_SmB/NAA38-like"/>
</dbReference>
<gene>
    <name evidence="13" type="ORF">O9G_003766</name>
    <name evidence="14" type="ORF">ROZALSC1DRAFT_31059</name>
</gene>
<sequence length="170" mass="18034">MLQFVNYRMKVTLQDGRTFVGNMLAFDTHMNLVLADCEEYRRTKSKKSPSGFVEQKRPLGLIVLRGDTIVTMSVEAGPPPTDMNKARVPASLQLGPGMGRAAGRGLPVAMPGLAPSGLGGPVRGLGGNMSSNMGQGYNPPQMQAPPGLRPPMHSGPGGMGRGNARFIRMS</sequence>
<dbReference type="GO" id="GO:0070990">
    <property type="term" value="F:snRNP binding"/>
    <property type="evidence" value="ECO:0007669"/>
    <property type="project" value="TreeGrafter"/>
</dbReference>
<keyword evidence="15" id="KW-1185">Reference proteome</keyword>
<dbReference type="EMBL" id="KE560502">
    <property type="protein sequence ID" value="EPZ36652.1"/>
    <property type="molecule type" value="Genomic_DNA"/>
</dbReference>
<name>A0A075B298_ROZAC</name>
<reference evidence="14" key="3">
    <citation type="submission" date="2018-08" db="EMBL/GenBank/DDBJ databases">
        <title>Leveraging single-cell genomics to expand the Fungal Tree of Life.</title>
        <authorList>
            <consortium name="DOE Joint Genome Institute"/>
            <person name="Ahrendt S.R."/>
            <person name="Quandt C.A."/>
            <person name="Ciobanu D."/>
            <person name="Clum A."/>
            <person name="Salamov A."/>
            <person name="Andreopoulos B."/>
            <person name="Cheng J.-F."/>
            <person name="Woyke T."/>
            <person name="Pelin A."/>
            <person name="Henrissat B."/>
            <person name="Reynolds N."/>
            <person name="Benny G.L."/>
            <person name="Smith M.E."/>
            <person name="James T.Y."/>
            <person name="Grigoriev I.V."/>
        </authorList>
    </citation>
    <scope>NUCLEOTIDE SEQUENCE</scope>
    <source>
        <strain evidence="14">CSF55</strain>
    </source>
</reference>
<dbReference type="PANTHER" id="PTHR10701:SF0">
    <property type="entry name" value="SMALL NUCLEAR RIBONUCLEOPROTEIN-ASSOCIATED PROTEIN B"/>
    <property type="match status" value="1"/>
</dbReference>
<keyword evidence="7" id="KW-0508">mRNA splicing</keyword>
<feature type="region of interest" description="Disordered" evidence="11">
    <location>
        <begin position="139"/>
        <end position="170"/>
    </location>
</feature>
<dbReference type="OMA" id="MGTTKMV"/>
<evidence type="ECO:0000313" key="16">
    <source>
        <dbReference type="Proteomes" id="UP000281549"/>
    </source>
</evidence>
<keyword evidence="5" id="KW-0507">mRNA processing</keyword>
<evidence type="ECO:0000256" key="5">
    <source>
        <dbReference type="ARBA" id="ARBA00022664"/>
    </source>
</evidence>
<dbReference type="PANTHER" id="PTHR10701">
    <property type="entry name" value="SMALL NUCLEAR RIBONUCLEOPROTEIN-ASSOCIATED PROTEIN B AND N"/>
    <property type="match status" value="1"/>
</dbReference>
<feature type="domain" description="Sm" evidence="12">
    <location>
        <begin position="1"/>
        <end position="78"/>
    </location>
</feature>
<dbReference type="GO" id="GO:0005685">
    <property type="term" value="C:U1 snRNP"/>
    <property type="evidence" value="ECO:0007669"/>
    <property type="project" value="EnsemblFungi"/>
</dbReference>
<dbReference type="GO" id="GO:0005737">
    <property type="term" value="C:cytoplasm"/>
    <property type="evidence" value="ECO:0007669"/>
    <property type="project" value="UniProtKB-SubCell"/>
</dbReference>
<comment type="subcellular location">
    <subcellularLocation>
        <location evidence="2">Cytoplasm</location>
    </subcellularLocation>
    <subcellularLocation>
        <location evidence="1">Nucleus</location>
    </subcellularLocation>
</comment>
<proteinExistence type="inferred from homology"/>
<keyword evidence="4" id="KW-0963">Cytoplasm</keyword>
<dbReference type="InterPro" id="IPR047575">
    <property type="entry name" value="Sm"/>
</dbReference>
<keyword evidence="8" id="KW-0539">Nucleus</keyword>
<dbReference type="GO" id="GO:0003723">
    <property type="term" value="F:RNA binding"/>
    <property type="evidence" value="ECO:0007669"/>
    <property type="project" value="UniProtKB-KW"/>
</dbReference>
<accession>A0A075B298</accession>